<dbReference type="InterPro" id="IPR005103">
    <property type="entry name" value="AA9_LPMO"/>
</dbReference>
<comment type="subcellular location">
    <subcellularLocation>
        <location evidence="2">Secreted</location>
    </subcellularLocation>
</comment>
<sequence length="246" mass="26177">MKYIASALVFATAVAAHGYVDNATIGGKAYTFYQPYQDPYMNPKPQRISRPIQGNGPVEDVTISDIQCGGYAAGGIKGSSPAPLHAEAAAGSSVKLSWTLWPDTHMGPTITYMAKCPDSGCNNYMPGSSAVWFKVQEEGRVGTSNVWGSTPMTKPGSVVTYTIPKCISSGYYLVRHEILALHAAYQYPGAQFYPGCHQLKVTGGGGTRPTGLVSFPGAYKGSDAGITYDAYKAQTYTIPGPKKFTC</sequence>
<dbReference type="GO" id="GO:0030245">
    <property type="term" value="P:cellulose catabolic process"/>
    <property type="evidence" value="ECO:0007669"/>
    <property type="project" value="UniProtKB-KW"/>
</dbReference>
<keyword evidence="10" id="KW-0119">Carbohydrate metabolism</keyword>
<dbReference type="CDD" id="cd21175">
    <property type="entry name" value="LPMO_AA9"/>
    <property type="match status" value="1"/>
</dbReference>
<proteinExistence type="inferred from homology"/>
<dbReference type="GO" id="GO:0004497">
    <property type="term" value="F:monooxygenase activity"/>
    <property type="evidence" value="ECO:0007669"/>
    <property type="project" value="UniProtKB-KW"/>
</dbReference>
<evidence type="ECO:0000256" key="1">
    <source>
        <dbReference type="ARBA" id="ARBA00001973"/>
    </source>
</evidence>
<dbReference type="GO" id="GO:0016787">
    <property type="term" value="F:hydrolase activity"/>
    <property type="evidence" value="ECO:0007669"/>
    <property type="project" value="UniProtKB-KW"/>
</dbReference>
<evidence type="ECO:0000256" key="5">
    <source>
        <dbReference type="ARBA" id="ARBA00023001"/>
    </source>
</evidence>
<dbReference type="EMBL" id="ML975296">
    <property type="protein sequence ID" value="KAF1834808.1"/>
    <property type="molecule type" value="Genomic_DNA"/>
</dbReference>
<evidence type="ECO:0000256" key="2">
    <source>
        <dbReference type="ARBA" id="ARBA00004613"/>
    </source>
</evidence>
<dbReference type="GO" id="GO:0046872">
    <property type="term" value="F:metal ion binding"/>
    <property type="evidence" value="ECO:0007669"/>
    <property type="project" value="UniProtKB-KW"/>
</dbReference>
<keyword evidence="4" id="KW-0479">Metal-binding</keyword>
<gene>
    <name evidence="17" type="ORF">BDW02DRAFT_524490</name>
</gene>
<name>A0A6A5KBU9_9PLEO</name>
<evidence type="ECO:0000256" key="6">
    <source>
        <dbReference type="ARBA" id="ARBA00023002"/>
    </source>
</evidence>
<evidence type="ECO:0000256" key="10">
    <source>
        <dbReference type="ARBA" id="ARBA00023277"/>
    </source>
</evidence>
<reference evidence="17" key="1">
    <citation type="submission" date="2020-01" db="EMBL/GenBank/DDBJ databases">
        <authorList>
            <consortium name="DOE Joint Genome Institute"/>
            <person name="Haridas S."/>
            <person name="Albert R."/>
            <person name="Binder M."/>
            <person name="Bloem J."/>
            <person name="Labutti K."/>
            <person name="Salamov A."/>
            <person name="Andreopoulos B."/>
            <person name="Baker S.E."/>
            <person name="Barry K."/>
            <person name="Bills G."/>
            <person name="Bluhm B.H."/>
            <person name="Cannon C."/>
            <person name="Castanera R."/>
            <person name="Culley D.E."/>
            <person name="Daum C."/>
            <person name="Ezra D."/>
            <person name="Gonzalez J.B."/>
            <person name="Henrissat B."/>
            <person name="Kuo A."/>
            <person name="Liang C."/>
            <person name="Lipzen A."/>
            <person name="Lutzoni F."/>
            <person name="Magnuson J."/>
            <person name="Mondo S."/>
            <person name="Nolan M."/>
            <person name="Ohm R."/>
            <person name="Pangilinan J."/>
            <person name="Park H.-J."/>
            <person name="Ramirez L."/>
            <person name="Alfaro M."/>
            <person name="Sun H."/>
            <person name="Tritt A."/>
            <person name="Yoshinaga Y."/>
            <person name="Zwiers L.-H."/>
            <person name="Turgeon B.G."/>
            <person name="Goodwin S.B."/>
            <person name="Spatafora J.W."/>
            <person name="Crous P.W."/>
            <person name="Grigoriev I.V."/>
        </authorList>
    </citation>
    <scope>NUCLEOTIDE SEQUENCE</scope>
    <source>
        <strain evidence="17">P77</strain>
    </source>
</reference>
<evidence type="ECO:0000256" key="15">
    <source>
        <dbReference type="SAM" id="SignalP"/>
    </source>
</evidence>
<keyword evidence="3" id="KW-0964">Secreted</keyword>
<dbReference type="GO" id="GO:0005576">
    <property type="term" value="C:extracellular region"/>
    <property type="evidence" value="ECO:0007669"/>
    <property type="project" value="UniProtKB-SubCell"/>
</dbReference>
<evidence type="ECO:0000256" key="14">
    <source>
        <dbReference type="ARBA" id="ARBA00047174"/>
    </source>
</evidence>
<evidence type="ECO:0000259" key="16">
    <source>
        <dbReference type="Pfam" id="PF03443"/>
    </source>
</evidence>
<dbReference type="OrthoDB" id="4849160at2759"/>
<comment type="cofactor">
    <cofactor evidence="1">
        <name>Cu(2+)</name>
        <dbReference type="ChEBI" id="CHEBI:29036"/>
    </cofactor>
</comment>
<keyword evidence="6" id="KW-0560">Oxidoreductase</keyword>
<keyword evidence="15" id="KW-0732">Signal</keyword>
<dbReference type="AlphaFoldDB" id="A0A6A5KBU9"/>
<dbReference type="Gene3D" id="2.70.50.70">
    <property type="match status" value="1"/>
</dbReference>
<evidence type="ECO:0000256" key="13">
    <source>
        <dbReference type="ARBA" id="ARBA00045077"/>
    </source>
</evidence>
<comment type="similarity">
    <text evidence="12">Belongs to the polysaccharide monooxygenase AA9 family.</text>
</comment>
<organism evidence="17 18">
    <name type="scientific">Decorospora gaudefroyi</name>
    <dbReference type="NCBI Taxonomy" id="184978"/>
    <lineage>
        <taxon>Eukaryota</taxon>
        <taxon>Fungi</taxon>
        <taxon>Dikarya</taxon>
        <taxon>Ascomycota</taxon>
        <taxon>Pezizomycotina</taxon>
        <taxon>Dothideomycetes</taxon>
        <taxon>Pleosporomycetidae</taxon>
        <taxon>Pleosporales</taxon>
        <taxon>Pleosporineae</taxon>
        <taxon>Pleosporaceae</taxon>
        <taxon>Decorospora</taxon>
    </lineage>
</organism>
<dbReference type="PANTHER" id="PTHR33353">
    <property type="entry name" value="PUTATIVE (AFU_ORTHOLOGUE AFUA_1G12560)-RELATED"/>
    <property type="match status" value="1"/>
</dbReference>
<keyword evidence="17" id="KW-0378">Hydrolase</keyword>
<evidence type="ECO:0000256" key="11">
    <source>
        <dbReference type="ARBA" id="ARBA00023326"/>
    </source>
</evidence>
<comment type="catalytic activity">
    <reaction evidence="13">
        <text>[(1-&gt;4)-beta-D-glucosyl]n+m + reduced acceptor + O2 = 4-dehydro-beta-D-glucosyl-[(1-&gt;4)-beta-D-glucosyl]n-1 + [(1-&gt;4)-beta-D-glucosyl]m + acceptor + H2O.</text>
        <dbReference type="EC" id="1.14.99.56"/>
    </reaction>
</comment>
<keyword evidence="11" id="KW-0624">Polysaccharide degradation</keyword>
<evidence type="ECO:0000256" key="7">
    <source>
        <dbReference type="ARBA" id="ARBA00023008"/>
    </source>
</evidence>
<evidence type="ECO:0000313" key="18">
    <source>
        <dbReference type="Proteomes" id="UP000800040"/>
    </source>
</evidence>
<accession>A0A6A5KBU9</accession>
<protein>
    <recommendedName>
        <fullName evidence="14">lytic cellulose monooxygenase (C4-dehydrogenating)</fullName>
        <ecNumber evidence="14">1.14.99.56</ecNumber>
    </recommendedName>
</protein>
<evidence type="ECO:0000256" key="8">
    <source>
        <dbReference type="ARBA" id="ARBA00023033"/>
    </source>
</evidence>
<dbReference type="Pfam" id="PF03443">
    <property type="entry name" value="AA9"/>
    <property type="match status" value="1"/>
</dbReference>
<feature type="signal peptide" evidence="15">
    <location>
        <begin position="1"/>
        <end position="16"/>
    </location>
</feature>
<feature type="domain" description="Auxiliary Activity family 9 catalytic" evidence="16">
    <location>
        <begin position="17"/>
        <end position="234"/>
    </location>
</feature>
<keyword evidence="5" id="KW-0136">Cellulose degradation</keyword>
<dbReference type="PANTHER" id="PTHR33353:SF6">
    <property type="entry name" value="ENDOGLUCANASE IV"/>
    <property type="match status" value="1"/>
</dbReference>
<dbReference type="Proteomes" id="UP000800040">
    <property type="component" value="Unassembled WGS sequence"/>
</dbReference>
<evidence type="ECO:0000256" key="9">
    <source>
        <dbReference type="ARBA" id="ARBA00023157"/>
    </source>
</evidence>
<dbReference type="EC" id="1.14.99.56" evidence="14"/>
<dbReference type="InterPro" id="IPR049892">
    <property type="entry name" value="AA9"/>
</dbReference>
<evidence type="ECO:0000256" key="3">
    <source>
        <dbReference type="ARBA" id="ARBA00022525"/>
    </source>
</evidence>
<evidence type="ECO:0000256" key="12">
    <source>
        <dbReference type="ARBA" id="ARBA00044502"/>
    </source>
</evidence>
<evidence type="ECO:0000256" key="4">
    <source>
        <dbReference type="ARBA" id="ARBA00022723"/>
    </source>
</evidence>
<keyword evidence="7" id="KW-0186">Copper</keyword>
<evidence type="ECO:0000313" key="17">
    <source>
        <dbReference type="EMBL" id="KAF1834808.1"/>
    </source>
</evidence>
<keyword evidence="8" id="KW-0503">Monooxygenase</keyword>
<keyword evidence="9" id="KW-1015">Disulfide bond</keyword>
<feature type="chain" id="PRO_5025386107" description="lytic cellulose monooxygenase (C4-dehydrogenating)" evidence="15">
    <location>
        <begin position="17"/>
        <end position="246"/>
    </location>
</feature>
<keyword evidence="18" id="KW-1185">Reference proteome</keyword>